<reference evidence="3 4" key="1">
    <citation type="journal article" date="2016" name="Nat. Commun.">
        <title>Thousands of microbial genomes shed light on interconnected biogeochemical processes in an aquifer system.</title>
        <authorList>
            <person name="Anantharaman K."/>
            <person name="Brown C.T."/>
            <person name="Hug L.A."/>
            <person name="Sharon I."/>
            <person name="Castelle C.J."/>
            <person name="Probst A.J."/>
            <person name="Thomas B.C."/>
            <person name="Singh A."/>
            <person name="Wilkins M.J."/>
            <person name="Karaoz U."/>
            <person name="Brodie E.L."/>
            <person name="Williams K.H."/>
            <person name="Hubbard S.S."/>
            <person name="Banfield J.F."/>
        </authorList>
    </citation>
    <scope>NUCLEOTIDE SEQUENCE [LARGE SCALE GENOMIC DNA]</scope>
</reference>
<dbReference type="PANTHER" id="PTHR36933">
    <property type="entry name" value="SLL0788 PROTEIN"/>
    <property type="match status" value="1"/>
</dbReference>
<keyword evidence="1" id="KW-1133">Transmembrane helix</keyword>
<dbReference type="Pfam" id="PF03713">
    <property type="entry name" value="DUF305"/>
    <property type="match status" value="1"/>
</dbReference>
<organism evidence="3 4">
    <name type="scientific">Candidatus Doudnabacteria bacterium RIFCSPHIGHO2_01_FULL_45_18</name>
    <dbReference type="NCBI Taxonomy" id="1817823"/>
    <lineage>
        <taxon>Bacteria</taxon>
        <taxon>Candidatus Doudnaibacteriota</taxon>
    </lineage>
</organism>
<dbReference type="InterPro" id="IPR012347">
    <property type="entry name" value="Ferritin-like"/>
</dbReference>
<comment type="caution">
    <text evidence="3">The sequence shown here is derived from an EMBL/GenBank/DDBJ whole genome shotgun (WGS) entry which is preliminary data.</text>
</comment>
<protein>
    <recommendedName>
        <fullName evidence="2">DUF305 domain-containing protein</fullName>
    </recommendedName>
</protein>
<dbReference type="Gene3D" id="1.20.1260.10">
    <property type="match status" value="1"/>
</dbReference>
<keyword evidence="1" id="KW-0812">Transmembrane</keyword>
<feature type="transmembrane region" description="Helical" evidence="1">
    <location>
        <begin position="6"/>
        <end position="24"/>
    </location>
</feature>
<proteinExistence type="predicted"/>
<dbReference type="AlphaFoldDB" id="A0A1F5NSL9"/>
<keyword evidence="1" id="KW-0472">Membrane</keyword>
<evidence type="ECO:0000256" key="1">
    <source>
        <dbReference type="SAM" id="Phobius"/>
    </source>
</evidence>
<feature type="domain" description="DUF305" evidence="2">
    <location>
        <begin position="45"/>
        <end position="193"/>
    </location>
</feature>
<dbReference type="Proteomes" id="UP000176233">
    <property type="component" value="Unassembled WGS sequence"/>
</dbReference>
<evidence type="ECO:0000259" key="2">
    <source>
        <dbReference type="Pfam" id="PF03713"/>
    </source>
</evidence>
<dbReference type="EMBL" id="MFEJ01000007">
    <property type="protein sequence ID" value="OGE80554.1"/>
    <property type="molecule type" value="Genomic_DNA"/>
</dbReference>
<dbReference type="InterPro" id="IPR005183">
    <property type="entry name" value="DUF305_CopM-like"/>
</dbReference>
<gene>
    <name evidence="3" type="ORF">A2660_00120</name>
</gene>
<accession>A0A1F5NSL9</accession>
<evidence type="ECO:0000313" key="4">
    <source>
        <dbReference type="Proteomes" id="UP000176233"/>
    </source>
</evidence>
<dbReference type="PANTHER" id="PTHR36933:SF1">
    <property type="entry name" value="SLL0788 PROTEIN"/>
    <property type="match status" value="1"/>
</dbReference>
<evidence type="ECO:0000313" key="3">
    <source>
        <dbReference type="EMBL" id="OGE80554.1"/>
    </source>
</evidence>
<name>A0A1F5NSL9_9BACT</name>
<sequence>MNNEKLLYGVAGLGLGIIITWIVASSGTQMLGSRNSMMTDMGDVDEHFIDQMIPHHEDAVTMSELALVKAEHQELKDLAQRIITVQNQEVEQMKQWRKDWFGLGGLLIKVASAHGFEHGLNMGMMGDTSDLEELENAQPFDKKFIEEMIPHHQMAVMMARMLLNTTQRTEMKKLANDIVSSQNQEIEQMRAWYKAWY</sequence>